<accession>A0A3S3RLZ1</accession>
<evidence type="ECO:0000313" key="4">
    <source>
        <dbReference type="Proteomes" id="UP000287853"/>
    </source>
</evidence>
<name>A0A3S3RLZ1_9BACT</name>
<dbReference type="Pfam" id="PF10040">
    <property type="entry name" value="CRISPR_Cas6"/>
    <property type="match status" value="1"/>
</dbReference>
<evidence type="ECO:0000256" key="1">
    <source>
        <dbReference type="SAM" id="MobiDB-lite"/>
    </source>
</evidence>
<reference evidence="3 4" key="1">
    <citation type="submission" date="2017-01" db="EMBL/GenBank/DDBJ databases">
        <title>The cable genome- insights into the physiology and evolution of filamentous bacteria capable of sulfide oxidation via long distance electron transfer.</title>
        <authorList>
            <person name="Schreiber L."/>
            <person name="Bjerg J.T."/>
            <person name="Boggild A."/>
            <person name="Van De Vossenberg J."/>
            <person name="Meysman F."/>
            <person name="Nielsen L.P."/>
            <person name="Schramm A."/>
            <person name="Kjeldsen K.U."/>
        </authorList>
    </citation>
    <scope>NUCLEOTIDE SEQUENCE [LARGE SCALE GENOMIC DNA]</scope>
    <source>
        <strain evidence="3">MCF</strain>
    </source>
</reference>
<dbReference type="EMBL" id="MTKO01000143">
    <property type="protein sequence ID" value="RWX42821.1"/>
    <property type="molecule type" value="Genomic_DNA"/>
</dbReference>
<dbReference type="Gene3D" id="3.30.70.1900">
    <property type="match status" value="1"/>
</dbReference>
<feature type="compositionally biased region" description="Basic and acidic residues" evidence="1">
    <location>
        <begin position="1"/>
        <end position="17"/>
    </location>
</feature>
<proteinExistence type="predicted"/>
<sequence>MEKIIDNHCEDNHREQGEGSPSQEFPHNLRLLNVSKYLFRLRAETPLRLPPYKGSAFHGAFGHALKRISPFYYQEIFEPGNDGAKPKPFVLLPPLEIEEYYPVGHSFTCELTLFGRADHFFPICHAALEFLGREMGLGQDRGKFAVEGVERACPFGADHSPADVSSLSCEDIAASCPISLTDCLTIHLPTRLRLKTDGHLLSRVPEFHIFLARLLGRINTLSSLYGGGRMVELALRDQLISRARERIRLDLDGTDACWHDLPRFSGRQQQWMKFGGLLGSVSWQGTAEDFRPFLSYLAIGEWIHVGGKSSFGLGKYVVARQG</sequence>
<evidence type="ECO:0000313" key="3">
    <source>
        <dbReference type="EMBL" id="RWX42821.1"/>
    </source>
</evidence>
<evidence type="ECO:0000259" key="2">
    <source>
        <dbReference type="Pfam" id="PF10040"/>
    </source>
</evidence>
<comment type="caution">
    <text evidence="3">The sequence shown here is derived from an EMBL/GenBank/DDBJ whole genome shotgun (WGS) entry which is preliminary data.</text>
</comment>
<dbReference type="Proteomes" id="UP000287853">
    <property type="component" value="Unassembled WGS sequence"/>
</dbReference>
<dbReference type="InterPro" id="IPR019267">
    <property type="entry name" value="CRISPR-assoc_Cas6_C"/>
</dbReference>
<feature type="domain" description="CRISPR-associated protein Cas6 C-terminal" evidence="2">
    <location>
        <begin position="184"/>
        <end position="316"/>
    </location>
</feature>
<dbReference type="AlphaFoldDB" id="A0A3S3RLZ1"/>
<gene>
    <name evidence="3" type="ORF">H206_03457</name>
</gene>
<feature type="region of interest" description="Disordered" evidence="1">
    <location>
        <begin position="1"/>
        <end position="25"/>
    </location>
</feature>
<keyword evidence="4" id="KW-1185">Reference proteome</keyword>
<organism evidence="3 4">
    <name type="scientific">Candidatus Electrothrix aarhusensis</name>
    <dbReference type="NCBI Taxonomy" id="1859131"/>
    <lineage>
        <taxon>Bacteria</taxon>
        <taxon>Pseudomonadati</taxon>
        <taxon>Thermodesulfobacteriota</taxon>
        <taxon>Desulfobulbia</taxon>
        <taxon>Desulfobulbales</taxon>
        <taxon>Desulfobulbaceae</taxon>
        <taxon>Candidatus Electrothrix</taxon>
    </lineage>
</organism>
<protein>
    <recommendedName>
        <fullName evidence="2">CRISPR-associated protein Cas6 C-terminal domain-containing protein</fullName>
    </recommendedName>
</protein>